<feature type="compositionally biased region" description="Polar residues" evidence="4">
    <location>
        <begin position="416"/>
        <end position="425"/>
    </location>
</feature>
<proteinExistence type="inferred from homology"/>
<dbReference type="Pfam" id="PF04366">
    <property type="entry name" value="Ysc84"/>
    <property type="match status" value="1"/>
</dbReference>
<dbReference type="GeneID" id="28971867"/>
<dbReference type="GO" id="GO:0035091">
    <property type="term" value="F:phosphatidylinositol binding"/>
    <property type="evidence" value="ECO:0007669"/>
    <property type="project" value="TreeGrafter"/>
</dbReference>
<dbReference type="InterPro" id="IPR051702">
    <property type="entry name" value="SH3_domain_YSC84-like"/>
</dbReference>
<evidence type="ECO:0000259" key="5">
    <source>
        <dbReference type="PROSITE" id="PS50002"/>
    </source>
</evidence>
<feature type="compositionally biased region" description="Low complexity" evidence="4">
    <location>
        <begin position="530"/>
        <end position="541"/>
    </location>
</feature>
<feature type="compositionally biased region" description="Basic and acidic residues" evidence="4">
    <location>
        <begin position="426"/>
        <end position="439"/>
    </location>
</feature>
<dbReference type="PRINTS" id="PR00452">
    <property type="entry name" value="SH3DOMAIN"/>
</dbReference>
<gene>
    <name evidence="6" type="ORF">I303_106575</name>
</gene>
<reference evidence="6" key="1">
    <citation type="submission" date="2013-07" db="EMBL/GenBank/DDBJ databases">
        <authorList>
            <consortium name="The Broad Institute Genome Sequencing Platform"/>
            <person name="Cuomo C."/>
            <person name="Litvintseva A."/>
            <person name="Chen Y."/>
            <person name="Heitman J."/>
            <person name="Sun S."/>
            <person name="Springer D."/>
            <person name="Dromer F."/>
            <person name="Young S.K."/>
            <person name="Zeng Q."/>
            <person name="Gargeya S."/>
            <person name="Fitzgerald M."/>
            <person name="Abouelleil A."/>
            <person name="Alvarado L."/>
            <person name="Berlin A.M."/>
            <person name="Chapman S.B."/>
            <person name="Dewar J."/>
            <person name="Goldberg J."/>
            <person name="Griggs A."/>
            <person name="Gujja S."/>
            <person name="Hansen M."/>
            <person name="Howarth C."/>
            <person name="Imamovic A."/>
            <person name="Larimer J."/>
            <person name="McCowan C."/>
            <person name="Murphy C."/>
            <person name="Pearson M."/>
            <person name="Priest M."/>
            <person name="Roberts A."/>
            <person name="Saif S."/>
            <person name="Shea T."/>
            <person name="Sykes S."/>
            <person name="Wortman J."/>
            <person name="Nusbaum C."/>
            <person name="Birren B."/>
        </authorList>
    </citation>
    <scope>NUCLEOTIDE SEQUENCE</scope>
    <source>
        <strain evidence="6">CBS 10117</strain>
    </source>
</reference>
<feature type="region of interest" description="Disordered" evidence="4">
    <location>
        <begin position="215"/>
        <end position="512"/>
    </location>
</feature>
<feature type="compositionally biased region" description="Low complexity" evidence="4">
    <location>
        <begin position="382"/>
        <end position="394"/>
    </location>
</feature>
<dbReference type="InterPro" id="IPR007461">
    <property type="entry name" value="Ysc84_actin-binding"/>
</dbReference>
<name>A0AAJ8KSK1_9TREE</name>
<dbReference type="InterPro" id="IPR033643">
    <property type="entry name" value="SYLF_SH3YL1-like"/>
</dbReference>
<protein>
    <recommendedName>
        <fullName evidence="5">SH3 domain-containing protein</fullName>
    </recommendedName>
</protein>
<dbReference type="PANTHER" id="PTHR15629">
    <property type="entry name" value="SH3YL1 PROTEIN"/>
    <property type="match status" value="1"/>
</dbReference>
<dbReference type="Gene3D" id="2.30.30.40">
    <property type="entry name" value="SH3 Domains"/>
    <property type="match status" value="1"/>
</dbReference>
<keyword evidence="2 3" id="KW-0728">SH3 domain</keyword>
<dbReference type="PANTHER" id="PTHR15629:SF2">
    <property type="entry name" value="SH3 DOMAIN-CONTAINING YSC84-LIKE PROTEIN 1"/>
    <property type="match status" value="1"/>
</dbReference>
<dbReference type="SUPFAM" id="SSF50044">
    <property type="entry name" value="SH3-domain"/>
    <property type="match status" value="1"/>
</dbReference>
<evidence type="ECO:0000256" key="4">
    <source>
        <dbReference type="SAM" id="MobiDB-lite"/>
    </source>
</evidence>
<keyword evidence="7" id="KW-1185">Reference proteome</keyword>
<evidence type="ECO:0000313" key="6">
    <source>
        <dbReference type="EMBL" id="WWC63969.1"/>
    </source>
</evidence>
<reference evidence="6" key="2">
    <citation type="submission" date="2024-02" db="EMBL/GenBank/DDBJ databases">
        <title>Comparative genomics of Cryptococcus and Kwoniella reveals pathogenesis evolution and contrasting modes of karyotype evolution via chromosome fusion or intercentromeric recombination.</title>
        <authorList>
            <person name="Coelho M.A."/>
            <person name="David-Palma M."/>
            <person name="Shea T."/>
            <person name="Bowers K."/>
            <person name="McGinley-Smith S."/>
            <person name="Mohammad A.W."/>
            <person name="Gnirke A."/>
            <person name="Yurkov A.M."/>
            <person name="Nowrousian M."/>
            <person name="Sun S."/>
            <person name="Cuomo C.A."/>
            <person name="Heitman J."/>
        </authorList>
    </citation>
    <scope>NUCLEOTIDE SEQUENCE</scope>
    <source>
        <strain evidence="6">CBS 10117</strain>
    </source>
</reference>
<feature type="compositionally biased region" description="Low complexity" evidence="4">
    <location>
        <begin position="341"/>
        <end position="356"/>
    </location>
</feature>
<dbReference type="Pfam" id="PF00018">
    <property type="entry name" value="SH3_1"/>
    <property type="match status" value="1"/>
</dbReference>
<evidence type="ECO:0000256" key="2">
    <source>
        <dbReference type="ARBA" id="ARBA00022443"/>
    </source>
</evidence>
<dbReference type="GO" id="GO:0051015">
    <property type="term" value="F:actin filament binding"/>
    <property type="evidence" value="ECO:0007669"/>
    <property type="project" value="TreeGrafter"/>
</dbReference>
<feature type="compositionally biased region" description="Polar residues" evidence="4">
    <location>
        <begin position="443"/>
        <end position="463"/>
    </location>
</feature>
<sequence length="745" mass="78443">MGLNSPLPVRLEEETRKAAKILRSFVDTHNNGLDKVIPRHVLERAAGFAIFTVFKAGFLLSARAGSGVVIARLDDGSWSPPSAIGLGGFGFGGQMGAEVTDFLIVLNSRSAVTSFMSAGNLTLGGNLSVAVGPLGRNAEGSGSVNTKGRIAAMYSYSKTKGLFGGVSVEGSVIVERQDANRLAYGGNPSAKQILSGTFDPPEWAHVLIDQLDKATGLPGGQRWTDRDEDGEGGGMGYGTPERKGGSGGGGGGGYVFGQGVGAGGNTPPATSGRRSRGNSLFGGQNDRSNGNGNVNGSGSPSRPGNSRKGSSFNPFSSGGGGNNSPRRMTLEHSSENYSASPTFETTGGVGFTPTGGRSRSGSMLKNGEVPQPFSYMNPSKAQRSQSPHQSQQPFPREKERDLLGDWDSAAMKNDPFGSTSTNRSASRSDVRKTSGEQKDLLGQWSSDGNALSAQFASMNTNTDTRGRSDSRSKTGNGNGYGNGSEDILENPPTNGNSKGNAGEVEYDYTPRETESKFANMDWSKYNYNGASSSSSSSAAAAGMAKPGNFVSIASAPGNRRSSPTKKQRPFSSYIGGSNSLSNSNSPKPSTSNNDFSPFEDLPVGRLRSNSNEESKPFEQYLHLSSNRVHDMTGMGTGRNEPRPDLKLRSGLEESGRYQGYAKAIGLYDFNTTTQGDLGFKNGQVVVVLDKVDSAGSWWKGYSPISGKEGIFPSNYVEVVELPKNPKGGVGWGELRKRVGGSEFDL</sequence>
<dbReference type="KEGG" id="kdj:28971867"/>
<dbReference type="PROSITE" id="PS50002">
    <property type="entry name" value="SH3"/>
    <property type="match status" value="1"/>
</dbReference>
<feature type="domain" description="SH3" evidence="5">
    <location>
        <begin position="658"/>
        <end position="721"/>
    </location>
</feature>
<comment type="similarity">
    <text evidence="1">Belongs to the SH3YL1 family.</text>
</comment>
<dbReference type="AlphaFoldDB" id="A0AAJ8KSK1"/>
<evidence type="ECO:0000256" key="3">
    <source>
        <dbReference type="PROSITE-ProRule" id="PRU00192"/>
    </source>
</evidence>
<dbReference type="GO" id="GO:0051017">
    <property type="term" value="P:actin filament bundle assembly"/>
    <property type="evidence" value="ECO:0007669"/>
    <property type="project" value="TreeGrafter"/>
</dbReference>
<feature type="region of interest" description="Disordered" evidence="4">
    <location>
        <begin position="524"/>
        <end position="543"/>
    </location>
</feature>
<dbReference type="Proteomes" id="UP000078595">
    <property type="component" value="Chromosome 8"/>
</dbReference>
<evidence type="ECO:0000256" key="1">
    <source>
        <dbReference type="ARBA" id="ARBA00007761"/>
    </source>
</evidence>
<dbReference type="CDD" id="cd11525">
    <property type="entry name" value="SYLF_SH3YL1_like"/>
    <property type="match status" value="1"/>
</dbReference>
<dbReference type="EMBL" id="CP144537">
    <property type="protein sequence ID" value="WWC63969.1"/>
    <property type="molecule type" value="Genomic_DNA"/>
</dbReference>
<dbReference type="SMART" id="SM00326">
    <property type="entry name" value="SH3"/>
    <property type="match status" value="1"/>
</dbReference>
<organism evidence="6 7">
    <name type="scientific">Kwoniella dejecticola CBS 10117</name>
    <dbReference type="NCBI Taxonomy" id="1296121"/>
    <lineage>
        <taxon>Eukaryota</taxon>
        <taxon>Fungi</taxon>
        <taxon>Dikarya</taxon>
        <taxon>Basidiomycota</taxon>
        <taxon>Agaricomycotina</taxon>
        <taxon>Tremellomycetes</taxon>
        <taxon>Tremellales</taxon>
        <taxon>Cryptococcaceae</taxon>
        <taxon>Kwoniella</taxon>
    </lineage>
</organism>
<feature type="region of interest" description="Disordered" evidence="4">
    <location>
        <begin position="548"/>
        <end position="616"/>
    </location>
</feature>
<accession>A0AAJ8KSK1</accession>
<dbReference type="GO" id="GO:0051666">
    <property type="term" value="P:actin cortical patch localization"/>
    <property type="evidence" value="ECO:0007669"/>
    <property type="project" value="TreeGrafter"/>
</dbReference>
<feature type="compositionally biased region" description="Low complexity" evidence="4">
    <location>
        <begin position="285"/>
        <end position="316"/>
    </location>
</feature>
<feature type="compositionally biased region" description="Gly residues" evidence="4">
    <location>
        <begin position="245"/>
        <end position="264"/>
    </location>
</feature>
<dbReference type="GO" id="GO:0030479">
    <property type="term" value="C:actin cortical patch"/>
    <property type="evidence" value="ECO:0007669"/>
    <property type="project" value="TreeGrafter"/>
</dbReference>
<feature type="compositionally biased region" description="Low complexity" evidence="4">
    <location>
        <begin position="571"/>
        <end position="593"/>
    </location>
</feature>
<evidence type="ECO:0000313" key="7">
    <source>
        <dbReference type="Proteomes" id="UP000078595"/>
    </source>
</evidence>
<dbReference type="InterPro" id="IPR036028">
    <property type="entry name" value="SH3-like_dom_sf"/>
</dbReference>
<dbReference type="RefSeq" id="XP_018259240.2">
    <property type="nucleotide sequence ID" value="XM_018411428.2"/>
</dbReference>
<dbReference type="InterPro" id="IPR001452">
    <property type="entry name" value="SH3_domain"/>
</dbReference>